<comment type="caution">
    <text evidence="1">The sequence shown here is derived from an EMBL/GenBank/DDBJ whole genome shotgun (WGS) entry which is preliminary data.</text>
</comment>
<gene>
    <name evidence="1" type="ORF">HK103_004555</name>
</gene>
<organism evidence="1 2">
    <name type="scientific">Boothiomyces macroporosus</name>
    <dbReference type="NCBI Taxonomy" id="261099"/>
    <lineage>
        <taxon>Eukaryota</taxon>
        <taxon>Fungi</taxon>
        <taxon>Fungi incertae sedis</taxon>
        <taxon>Chytridiomycota</taxon>
        <taxon>Chytridiomycota incertae sedis</taxon>
        <taxon>Chytridiomycetes</taxon>
        <taxon>Rhizophydiales</taxon>
        <taxon>Terramycetaceae</taxon>
        <taxon>Boothiomyces</taxon>
    </lineage>
</organism>
<protein>
    <submittedName>
        <fullName evidence="1">Uncharacterized protein</fullName>
    </submittedName>
</protein>
<dbReference type="Gene3D" id="2.60.120.200">
    <property type="match status" value="1"/>
</dbReference>
<dbReference type="AlphaFoldDB" id="A0AAD5UGH1"/>
<accession>A0AAD5UGH1</accession>
<evidence type="ECO:0000313" key="1">
    <source>
        <dbReference type="EMBL" id="KAJ3257480.1"/>
    </source>
</evidence>
<sequence length="125" mass="13865">MKRIYLWLALATLLAVGGIVAIALVIHHASNQQTTNYSLSKSWDANAILNGADWIFEPKLFDSDKGYVEYVSKQEALDLGIFKVVDNQLHLGATQVKNGPPKSVKIKTATPYNGGLWIFDRYSLV</sequence>
<proteinExistence type="predicted"/>
<dbReference type="EMBL" id="JADGKB010000038">
    <property type="protein sequence ID" value="KAJ3257480.1"/>
    <property type="molecule type" value="Genomic_DNA"/>
</dbReference>
<evidence type="ECO:0000313" key="2">
    <source>
        <dbReference type="Proteomes" id="UP001210925"/>
    </source>
</evidence>
<reference evidence="1" key="1">
    <citation type="submission" date="2020-05" db="EMBL/GenBank/DDBJ databases">
        <title>Phylogenomic resolution of chytrid fungi.</title>
        <authorList>
            <person name="Stajich J.E."/>
            <person name="Amses K."/>
            <person name="Simmons R."/>
            <person name="Seto K."/>
            <person name="Myers J."/>
            <person name="Bonds A."/>
            <person name="Quandt C.A."/>
            <person name="Barry K."/>
            <person name="Liu P."/>
            <person name="Grigoriev I."/>
            <person name="Longcore J.E."/>
            <person name="James T.Y."/>
        </authorList>
    </citation>
    <scope>NUCLEOTIDE SEQUENCE</scope>
    <source>
        <strain evidence="1">PLAUS21</strain>
    </source>
</reference>
<dbReference type="Proteomes" id="UP001210925">
    <property type="component" value="Unassembled WGS sequence"/>
</dbReference>
<keyword evidence="2" id="KW-1185">Reference proteome</keyword>
<name>A0AAD5UGH1_9FUNG</name>